<protein>
    <submittedName>
        <fullName evidence="5">Sugar transferase involved in LPS biosynthesis (Colanic, teichoic acid)</fullName>
    </submittedName>
</protein>
<keyword evidence="3" id="KW-1133">Transmembrane helix</keyword>
<proteinExistence type="inferred from homology"/>
<keyword evidence="3" id="KW-0472">Membrane</keyword>
<keyword evidence="6" id="KW-1185">Reference proteome</keyword>
<reference evidence="5 6" key="1">
    <citation type="submission" date="2016-10" db="EMBL/GenBank/DDBJ databases">
        <authorList>
            <person name="de Groot N.N."/>
        </authorList>
    </citation>
    <scope>NUCLEOTIDE SEQUENCE [LARGE SCALE GENOMIC DNA]</scope>
    <source>
        <strain evidence="5 6">DSM 22220</strain>
    </source>
</reference>
<accession>A0A1G7CKP4</accession>
<evidence type="ECO:0000256" key="1">
    <source>
        <dbReference type="ARBA" id="ARBA00006464"/>
    </source>
</evidence>
<dbReference type="PANTHER" id="PTHR30576:SF0">
    <property type="entry name" value="UNDECAPRENYL-PHOSPHATE N-ACETYLGALACTOSAMINYL 1-PHOSPHATE TRANSFERASE-RELATED"/>
    <property type="match status" value="1"/>
</dbReference>
<keyword evidence="2" id="KW-0270">Exopolysaccharide synthesis</keyword>
<organism evidence="5 6">
    <name type="scientific">Paracoccus isoporae</name>
    <dbReference type="NCBI Taxonomy" id="591205"/>
    <lineage>
        <taxon>Bacteria</taxon>
        <taxon>Pseudomonadati</taxon>
        <taxon>Pseudomonadota</taxon>
        <taxon>Alphaproteobacteria</taxon>
        <taxon>Rhodobacterales</taxon>
        <taxon>Paracoccaceae</taxon>
        <taxon>Paracoccus</taxon>
    </lineage>
</organism>
<evidence type="ECO:0000259" key="4">
    <source>
        <dbReference type="Pfam" id="PF02397"/>
    </source>
</evidence>
<feature type="transmembrane region" description="Helical" evidence="3">
    <location>
        <begin position="44"/>
        <end position="68"/>
    </location>
</feature>
<dbReference type="STRING" id="591205.SAMN05421538_106117"/>
<dbReference type="InterPro" id="IPR003362">
    <property type="entry name" value="Bact_transf"/>
</dbReference>
<name>A0A1G7CKP4_9RHOB</name>
<dbReference type="Pfam" id="PF02397">
    <property type="entry name" value="Bac_transf"/>
    <property type="match status" value="1"/>
</dbReference>
<feature type="domain" description="Bacterial sugar transferase" evidence="4">
    <location>
        <begin position="39"/>
        <end position="233"/>
    </location>
</feature>
<evidence type="ECO:0000313" key="6">
    <source>
        <dbReference type="Proteomes" id="UP000199344"/>
    </source>
</evidence>
<dbReference type="GO" id="GO:0016780">
    <property type="term" value="F:phosphotransferase activity, for other substituted phosphate groups"/>
    <property type="evidence" value="ECO:0007669"/>
    <property type="project" value="TreeGrafter"/>
</dbReference>
<dbReference type="EMBL" id="FNAH01000006">
    <property type="protein sequence ID" value="SDE39310.1"/>
    <property type="molecule type" value="Genomic_DNA"/>
</dbReference>
<gene>
    <name evidence="5" type="ORF">SAMN05421538_106117</name>
</gene>
<dbReference type="PANTHER" id="PTHR30576">
    <property type="entry name" value="COLANIC BIOSYNTHESIS UDP-GLUCOSE LIPID CARRIER TRANSFERASE"/>
    <property type="match status" value="1"/>
</dbReference>
<evidence type="ECO:0000256" key="3">
    <source>
        <dbReference type="SAM" id="Phobius"/>
    </source>
</evidence>
<dbReference type="Proteomes" id="UP000199344">
    <property type="component" value="Unassembled WGS sequence"/>
</dbReference>
<keyword evidence="3" id="KW-0812">Transmembrane</keyword>
<dbReference type="GO" id="GO:0000271">
    <property type="term" value="P:polysaccharide biosynthetic process"/>
    <property type="evidence" value="ECO:0007669"/>
    <property type="project" value="UniProtKB-KW"/>
</dbReference>
<evidence type="ECO:0000313" key="5">
    <source>
        <dbReference type="EMBL" id="SDE39310.1"/>
    </source>
</evidence>
<evidence type="ECO:0000256" key="2">
    <source>
        <dbReference type="ARBA" id="ARBA00023169"/>
    </source>
</evidence>
<keyword evidence="5" id="KW-0808">Transferase</keyword>
<dbReference type="AlphaFoldDB" id="A0A1G7CKP4"/>
<comment type="similarity">
    <text evidence="1">Belongs to the bacterial sugar transferase family.</text>
</comment>
<sequence length="255" mass="29250">MTLYQNWDSVKRRTALPEAELWIPESAVADHGVYARFGKRLVDIVLALALLMVLIGPMLAVAALLLITQGRPLIYRGRRMRAPGRPFLQYKFRTMVRVDEDGGATGAHKHWRITPLGRMLRRTRMDELPQLLNIIRGDMSFVGPRPPLPEYVERFPALYAAVLKTRPGVTGLATLIYHRHEDKIMASCRTAEETDRAYYARCLPTKLRIELVYRRTSSLSLDLWIMWKTVLALIPGYDKPRKRRSAAVTGQQRAR</sequence>